<dbReference type="InterPro" id="IPR001017">
    <property type="entry name" value="DH_E1"/>
</dbReference>
<keyword evidence="6 7" id="KW-0670">Pyruvate</keyword>
<dbReference type="AlphaFoldDB" id="A0A1H6FM49"/>
<evidence type="ECO:0000256" key="4">
    <source>
        <dbReference type="ARBA" id="ARBA00023002"/>
    </source>
</evidence>
<dbReference type="InterPro" id="IPR050642">
    <property type="entry name" value="PDH_E1_Alpha_Subunit"/>
</dbReference>
<sequence length="463" mass="50198">MVATAAAETKGVQDPHARGSSPSGANGQPIDTVEPRVESAGRSVGILRPEDAGLRPARHPLPPLEDCLRLYEKMVLIRRFEERAGEMYARARIGGFLHLCIGEEATVVGTCDAMRDSDYLLSTYREHGQALARGTSPRSVMAELFGKEAGCSKGRGGSMHLYDAARRFLGGYGIVGANLPIGAGVALACELSGSDDAVVTMFGDGATNQGTFGETMNLAALWRLPVVFVVVNNQFGMGTRIDRHSAVLDLSRKAEGFGVPGRRCDGMDVLDVRHHIREALRLAREERRPQLVEAVTYRFRGHSVADPEVYRTPEEVAEWKRRDPLETFPKRLVEEGGVAQATLEAIDQRAREVVEDAVAFAEQTPFPPLESLYDHVYVYSGDVPGWWTVDERSPDVYPGERAREAGALARRLAEQGAQHEETGPRVGRTRRDLPDELAPGPPNLAPPASADTGDASAGGSDGH</sequence>
<dbReference type="EC" id="1.2.4.1" evidence="2 7"/>
<dbReference type="GO" id="GO:0000287">
    <property type="term" value="F:magnesium ion binding"/>
    <property type="evidence" value="ECO:0007669"/>
    <property type="project" value="UniProtKB-ARBA"/>
</dbReference>
<dbReference type="PANTHER" id="PTHR11516:SF60">
    <property type="entry name" value="PYRUVATE DEHYDROGENASE E1 COMPONENT SUBUNIT ALPHA"/>
    <property type="match status" value="1"/>
</dbReference>
<feature type="compositionally biased region" description="Basic and acidic residues" evidence="8">
    <location>
        <begin position="413"/>
        <end position="434"/>
    </location>
</feature>
<proteinExistence type="predicted"/>
<protein>
    <recommendedName>
        <fullName evidence="3 7">Pyruvate dehydrogenase E1 component subunit alpha</fullName>
        <ecNumber evidence="2 7">1.2.4.1</ecNumber>
    </recommendedName>
</protein>
<evidence type="ECO:0000256" key="7">
    <source>
        <dbReference type="RuleBase" id="RU361139"/>
    </source>
</evidence>
<keyword evidence="11" id="KW-1185">Reference proteome</keyword>
<comment type="function">
    <text evidence="7">The pyruvate dehydrogenase complex catalyzes the overall conversion of pyruvate to acetyl-CoA and CO(2).</text>
</comment>
<dbReference type="OrthoDB" id="9766715at2"/>
<dbReference type="STRING" id="29539.SAMN02745716_0591"/>
<evidence type="ECO:0000313" key="11">
    <source>
        <dbReference type="Proteomes" id="UP000222056"/>
    </source>
</evidence>
<feature type="region of interest" description="Disordered" evidence="8">
    <location>
        <begin position="413"/>
        <end position="463"/>
    </location>
</feature>
<comment type="catalytic activity">
    <reaction evidence="7">
        <text>N(6)-[(R)-lipoyl]-L-lysyl-[protein] + pyruvate + H(+) = N(6)-[(R)-S(8)-acetyldihydrolipoyl]-L-lysyl-[protein] + CO2</text>
        <dbReference type="Rhea" id="RHEA:19189"/>
        <dbReference type="Rhea" id="RHEA-COMP:10474"/>
        <dbReference type="Rhea" id="RHEA-COMP:10478"/>
        <dbReference type="ChEBI" id="CHEBI:15361"/>
        <dbReference type="ChEBI" id="CHEBI:15378"/>
        <dbReference type="ChEBI" id="CHEBI:16526"/>
        <dbReference type="ChEBI" id="CHEBI:83099"/>
        <dbReference type="ChEBI" id="CHEBI:83111"/>
        <dbReference type="EC" id="1.2.4.1"/>
    </reaction>
</comment>
<evidence type="ECO:0000313" key="10">
    <source>
        <dbReference type="EMBL" id="SEH10895.1"/>
    </source>
</evidence>
<dbReference type="InterPro" id="IPR017597">
    <property type="entry name" value="Pyrv_DH_E1_asu_subgrp-y"/>
</dbReference>
<dbReference type="PANTHER" id="PTHR11516">
    <property type="entry name" value="PYRUVATE DEHYDROGENASE E1 COMPONENT, ALPHA SUBUNIT BACTERIAL AND ORGANELLAR"/>
    <property type="match status" value="1"/>
</dbReference>
<comment type="subunit">
    <text evidence="7">Heterodimer of an alpha and a beta chain.</text>
</comment>
<dbReference type="NCBIfam" id="TIGR03182">
    <property type="entry name" value="PDH_E1_alph_y"/>
    <property type="match status" value="1"/>
</dbReference>
<dbReference type="InterPro" id="IPR029061">
    <property type="entry name" value="THDP-binding"/>
</dbReference>
<dbReference type="GO" id="GO:0006086">
    <property type="term" value="P:pyruvate decarboxylation to acetyl-CoA"/>
    <property type="evidence" value="ECO:0007669"/>
    <property type="project" value="InterPro"/>
</dbReference>
<comment type="cofactor">
    <cofactor evidence="1 7">
        <name>thiamine diphosphate</name>
        <dbReference type="ChEBI" id="CHEBI:58937"/>
    </cofactor>
</comment>
<dbReference type="GO" id="GO:0004739">
    <property type="term" value="F:pyruvate dehydrogenase (acetyl-transferring) activity"/>
    <property type="evidence" value="ECO:0007669"/>
    <property type="project" value="UniProtKB-UniRule"/>
</dbReference>
<reference evidence="11" key="1">
    <citation type="submission" date="2016-10" db="EMBL/GenBank/DDBJ databases">
        <authorList>
            <person name="Varghese N."/>
            <person name="Submissions S."/>
        </authorList>
    </citation>
    <scope>NUCLEOTIDE SEQUENCE [LARGE SCALE GENOMIC DNA]</scope>
    <source>
        <strain evidence="11">ATCC 35263</strain>
    </source>
</reference>
<keyword evidence="4 7" id="KW-0560">Oxidoreductase</keyword>
<dbReference type="SUPFAM" id="SSF52518">
    <property type="entry name" value="Thiamin diphosphate-binding fold (THDP-binding)"/>
    <property type="match status" value="1"/>
</dbReference>
<gene>
    <name evidence="7" type="primary">pdhA</name>
    <name evidence="10" type="ORF">SAMN02745716_0591</name>
</gene>
<evidence type="ECO:0000256" key="5">
    <source>
        <dbReference type="ARBA" id="ARBA00023052"/>
    </source>
</evidence>
<dbReference type="Gene3D" id="3.40.50.970">
    <property type="match status" value="1"/>
</dbReference>
<feature type="region of interest" description="Disordered" evidence="8">
    <location>
        <begin position="1"/>
        <end position="42"/>
    </location>
</feature>
<keyword evidence="5 7" id="KW-0786">Thiamine pyrophosphate</keyword>
<feature type="compositionally biased region" description="Low complexity" evidence="8">
    <location>
        <begin position="446"/>
        <end position="463"/>
    </location>
</feature>
<name>A0A1H6FM49_THEAL</name>
<evidence type="ECO:0000256" key="3">
    <source>
        <dbReference type="ARBA" id="ARBA00014159"/>
    </source>
</evidence>
<dbReference type="Pfam" id="PF00676">
    <property type="entry name" value="E1_dh"/>
    <property type="match status" value="1"/>
</dbReference>
<evidence type="ECO:0000259" key="9">
    <source>
        <dbReference type="Pfam" id="PF00676"/>
    </source>
</evidence>
<evidence type="ECO:0000256" key="8">
    <source>
        <dbReference type="SAM" id="MobiDB-lite"/>
    </source>
</evidence>
<dbReference type="Proteomes" id="UP000222056">
    <property type="component" value="Unassembled WGS sequence"/>
</dbReference>
<dbReference type="CDD" id="cd02000">
    <property type="entry name" value="TPP_E1_PDC_ADC_BCADC"/>
    <property type="match status" value="1"/>
</dbReference>
<evidence type="ECO:0000256" key="2">
    <source>
        <dbReference type="ARBA" id="ARBA00012281"/>
    </source>
</evidence>
<feature type="domain" description="Dehydrogenase E1 component" evidence="9">
    <location>
        <begin position="72"/>
        <end position="368"/>
    </location>
</feature>
<accession>A0A1H6FM49</accession>
<organism evidence="10 11">
    <name type="scientific">Thermoleophilum album</name>
    <dbReference type="NCBI Taxonomy" id="29539"/>
    <lineage>
        <taxon>Bacteria</taxon>
        <taxon>Bacillati</taxon>
        <taxon>Actinomycetota</taxon>
        <taxon>Thermoleophilia</taxon>
        <taxon>Thermoleophilales</taxon>
        <taxon>Thermoleophilaceae</taxon>
        <taxon>Thermoleophilum</taxon>
    </lineage>
</organism>
<evidence type="ECO:0000256" key="1">
    <source>
        <dbReference type="ARBA" id="ARBA00001964"/>
    </source>
</evidence>
<dbReference type="EMBL" id="FNWJ01000001">
    <property type="protein sequence ID" value="SEH10895.1"/>
    <property type="molecule type" value="Genomic_DNA"/>
</dbReference>
<evidence type="ECO:0000256" key="6">
    <source>
        <dbReference type="ARBA" id="ARBA00023317"/>
    </source>
</evidence>